<keyword evidence="10" id="KW-0067">ATP-binding</keyword>
<comment type="subcellular location">
    <subcellularLocation>
        <location evidence="10">Cell membrane</location>
    </subcellularLocation>
    <subcellularLocation>
        <location evidence="1">Membrane</location>
    </subcellularLocation>
</comment>
<dbReference type="InterPro" id="IPR018303">
    <property type="entry name" value="ATPase_P-typ_P_site"/>
</dbReference>
<dbReference type="OrthoDB" id="1521937at2"/>
<organism evidence="13 14">
    <name type="scientific">Antarcticibacterium arcticum</name>
    <dbReference type="NCBI Taxonomy" id="2585771"/>
    <lineage>
        <taxon>Bacteria</taxon>
        <taxon>Pseudomonadati</taxon>
        <taxon>Bacteroidota</taxon>
        <taxon>Flavobacteriia</taxon>
        <taxon>Flavobacteriales</taxon>
        <taxon>Flavobacteriaceae</taxon>
        <taxon>Antarcticibacterium</taxon>
    </lineage>
</organism>
<dbReference type="InterPro" id="IPR036412">
    <property type="entry name" value="HAD-like_sf"/>
</dbReference>
<name>A0A5B8YLN1_9FLAO</name>
<dbReference type="PANTHER" id="PTHR48085:SF5">
    <property type="entry name" value="CADMIUM_ZINC-TRANSPORTING ATPASE HMA4-RELATED"/>
    <property type="match status" value="1"/>
</dbReference>
<evidence type="ECO:0000256" key="1">
    <source>
        <dbReference type="ARBA" id="ARBA00004370"/>
    </source>
</evidence>
<protein>
    <recommendedName>
        <fullName evidence="8">P-type Zn(2+) transporter</fullName>
        <ecNumber evidence="8">7.2.2.12</ecNumber>
    </recommendedName>
</protein>
<proteinExistence type="inferred from homology"/>
<keyword evidence="3 10" id="KW-0812">Transmembrane</keyword>
<feature type="transmembrane region" description="Helical" evidence="10">
    <location>
        <begin position="465"/>
        <end position="489"/>
    </location>
</feature>
<reference evidence="13 14" key="1">
    <citation type="submission" date="2019-08" db="EMBL/GenBank/DDBJ databases">
        <title>Antarcticibacterium arcticum sp. nov., a bacterium isolated from marine sediment of the Canadian Beaufort Sea.</title>
        <authorList>
            <person name="Lee Y.M."/>
            <person name="Baek K."/>
            <person name="Lee D.-H."/>
            <person name="Shin S.C."/>
            <person name="Jin Y.K."/>
            <person name="Park Y."/>
        </authorList>
    </citation>
    <scope>NUCLEOTIDE SEQUENCE [LARGE SCALE GENOMIC DNA]</scope>
    <source>
        <strain evidence="13 14">PAMC 28998</strain>
    </source>
</reference>
<dbReference type="AlphaFoldDB" id="A0A5B8YLN1"/>
<keyword evidence="4 10" id="KW-0479">Metal-binding</keyword>
<dbReference type="NCBIfam" id="TIGR01494">
    <property type="entry name" value="ATPase_P-type"/>
    <property type="match status" value="1"/>
</dbReference>
<feature type="transmembrane region" description="Helical" evidence="10">
    <location>
        <begin position="434"/>
        <end position="453"/>
    </location>
</feature>
<dbReference type="Pfam" id="PF00702">
    <property type="entry name" value="Hydrolase"/>
    <property type="match status" value="1"/>
</dbReference>
<evidence type="ECO:0000256" key="8">
    <source>
        <dbReference type="ARBA" id="ARBA00039097"/>
    </source>
</evidence>
<dbReference type="Gene3D" id="3.40.50.1000">
    <property type="entry name" value="HAD superfamily/HAD-like"/>
    <property type="match status" value="1"/>
</dbReference>
<dbReference type="PRINTS" id="PR00120">
    <property type="entry name" value="HATPASE"/>
</dbReference>
<feature type="transmembrane region" description="Helical" evidence="10">
    <location>
        <begin position="191"/>
        <end position="210"/>
    </location>
</feature>
<evidence type="ECO:0000259" key="12">
    <source>
        <dbReference type="Pfam" id="PF00122"/>
    </source>
</evidence>
<feature type="region of interest" description="Disordered" evidence="11">
    <location>
        <begin position="351"/>
        <end position="372"/>
    </location>
</feature>
<feature type="domain" description="P-type ATPase A" evidence="12">
    <location>
        <begin position="299"/>
        <end position="414"/>
    </location>
</feature>
<dbReference type="GO" id="GO:0016887">
    <property type="term" value="F:ATP hydrolysis activity"/>
    <property type="evidence" value="ECO:0007669"/>
    <property type="project" value="InterPro"/>
</dbReference>
<dbReference type="PROSITE" id="PS00154">
    <property type="entry name" value="ATPASE_E1_E2"/>
    <property type="match status" value="1"/>
</dbReference>
<evidence type="ECO:0000256" key="11">
    <source>
        <dbReference type="SAM" id="MobiDB-lite"/>
    </source>
</evidence>
<dbReference type="SFLD" id="SFLDG00002">
    <property type="entry name" value="C1.7:_P-type_atpase_like"/>
    <property type="match status" value="1"/>
</dbReference>
<dbReference type="SUPFAM" id="SSF81653">
    <property type="entry name" value="Calcium ATPase, transduction domain A"/>
    <property type="match status" value="1"/>
</dbReference>
<evidence type="ECO:0000313" key="14">
    <source>
        <dbReference type="Proteomes" id="UP000321954"/>
    </source>
</evidence>
<evidence type="ECO:0000256" key="5">
    <source>
        <dbReference type="ARBA" id="ARBA00022967"/>
    </source>
</evidence>
<comment type="similarity">
    <text evidence="2 10">Belongs to the cation transport ATPase (P-type) (TC 3.A.3) family. Type IB subfamily.</text>
</comment>
<keyword evidence="14" id="KW-1185">Reference proteome</keyword>
<feature type="region of interest" description="Disordered" evidence="11">
    <location>
        <begin position="152"/>
        <end position="177"/>
    </location>
</feature>
<dbReference type="Pfam" id="PF00122">
    <property type="entry name" value="E1-E2_ATPase"/>
    <property type="match status" value="1"/>
</dbReference>
<dbReference type="Gene3D" id="3.40.1110.10">
    <property type="entry name" value="Calcium-transporting ATPase, cytoplasmic domain N"/>
    <property type="match status" value="1"/>
</dbReference>
<evidence type="ECO:0000256" key="10">
    <source>
        <dbReference type="RuleBase" id="RU362081"/>
    </source>
</evidence>
<dbReference type="GO" id="GO:0005886">
    <property type="term" value="C:plasma membrane"/>
    <property type="evidence" value="ECO:0007669"/>
    <property type="project" value="UniProtKB-SubCell"/>
</dbReference>
<dbReference type="CDD" id="cd07551">
    <property type="entry name" value="P-type_ATPase_HM_ZosA_PfeT-like"/>
    <property type="match status" value="1"/>
</dbReference>
<dbReference type="PRINTS" id="PR00119">
    <property type="entry name" value="CATATPASE"/>
</dbReference>
<evidence type="ECO:0000313" key="13">
    <source>
        <dbReference type="EMBL" id="QED37176.1"/>
    </source>
</evidence>
<evidence type="ECO:0000256" key="7">
    <source>
        <dbReference type="ARBA" id="ARBA00023136"/>
    </source>
</evidence>
<dbReference type="InterPro" id="IPR023299">
    <property type="entry name" value="ATPase_P-typ_cyto_dom_N"/>
</dbReference>
<feature type="transmembrane region" description="Helical" evidence="10">
    <location>
        <begin position="216"/>
        <end position="234"/>
    </location>
</feature>
<dbReference type="GO" id="GO:0016463">
    <property type="term" value="F:P-type zinc transporter activity"/>
    <property type="evidence" value="ECO:0007669"/>
    <property type="project" value="UniProtKB-EC"/>
</dbReference>
<dbReference type="Gene3D" id="2.70.150.10">
    <property type="entry name" value="Calcium-transporting ATPase, cytoplasmic transduction domain A"/>
    <property type="match status" value="1"/>
</dbReference>
<dbReference type="EC" id="7.2.2.12" evidence="8"/>
<dbReference type="InterPro" id="IPR051014">
    <property type="entry name" value="Cation_Transport_ATPase_IB"/>
</dbReference>
<gene>
    <name evidence="13" type="ORF">FK178_05385</name>
</gene>
<dbReference type="GO" id="GO:0005524">
    <property type="term" value="F:ATP binding"/>
    <property type="evidence" value="ECO:0007669"/>
    <property type="project" value="UniProtKB-UniRule"/>
</dbReference>
<keyword evidence="6 10" id="KW-1133">Transmembrane helix</keyword>
<dbReference type="SUPFAM" id="SSF81665">
    <property type="entry name" value="Calcium ATPase, transmembrane domain M"/>
    <property type="match status" value="1"/>
</dbReference>
<evidence type="ECO:0000256" key="3">
    <source>
        <dbReference type="ARBA" id="ARBA00022692"/>
    </source>
</evidence>
<dbReference type="InterPro" id="IPR023214">
    <property type="entry name" value="HAD_sf"/>
</dbReference>
<feature type="transmembrane region" description="Helical" evidence="10">
    <location>
        <begin position="804"/>
        <end position="823"/>
    </location>
</feature>
<keyword evidence="7 10" id="KW-0472">Membrane</keyword>
<dbReference type="InterPro" id="IPR001757">
    <property type="entry name" value="P_typ_ATPase"/>
</dbReference>
<accession>A0A5B8YLN1</accession>
<keyword evidence="10" id="KW-0547">Nucleotide-binding</keyword>
<feature type="transmembrane region" description="Helical" evidence="10">
    <location>
        <begin position="779"/>
        <end position="798"/>
    </location>
</feature>
<dbReference type="InterPro" id="IPR059000">
    <property type="entry name" value="ATPase_P-type_domA"/>
</dbReference>
<evidence type="ECO:0000256" key="2">
    <source>
        <dbReference type="ARBA" id="ARBA00006024"/>
    </source>
</evidence>
<dbReference type="NCBIfam" id="TIGR01525">
    <property type="entry name" value="ATPase-IB_hvy"/>
    <property type="match status" value="1"/>
</dbReference>
<sequence>MKKTQVRLPILLPEIPDENDQCVQRLMDHLQNREGIEKVHIASEKEDDTPQLCFHYDPDVISIAHIRKLAKQAGASLTNEFGHTLLEVEGIRHARHARKIQNALRGLEEIMEASVSESGIIRLEFIKAKTDEEDFRQILRNEGLKIKTAKRNEKMPPETAETHKHSHEEAELKDEGHAHDHGGILGKNTEMYFSIICGVLLGIGFGLSYLETVPEWVSLALYIGAYFFGGYYTAKEAIETVAKGGFEIDFLMLVAAIGAAVLGEWAEGALLLFLFSLGHALENYAMNKARKSIAALADLAPKTALIKRDGKTREVKIEELQVGDIVVVRSNTKISADGVVVNGNSSVNQAPITGESVPVDKTSVPDPDKDYSKESEIKDKHRVFAGTINGNSTLEVKVIKTSQDSTLSRLVKLVNEAQTQKSPTQLLTDKFEKYFVPSVLVLVVLLNFAFLVLDESFSESFYRAMAVLVAASPCALAISTPSAVLSGVARAARGGVLVKGGRPLEDLGVLTAIAFDKTGTLTEGKPKLTKVITLTDVSEEELLKTAVAVEALSDHPLAKAVVRDGKERLENTQIPEASNMEAVLGKGIKAGLGEDKVYIGNLELFDALDDQKPSEEIVEKVRDQEAAGNTTMLIRRNEEYIGIIALMDTPREEAKATLVELKKIGIKRMIMLTGDNQKVADAVAKEIGLTDAWGSLLPEEKVDAIKKLKKQEDKVAMVGDGVNDAPAMAHSTVGIAMGAAGSDVALETADIALMADKLETLPFAIGLSRKAKSIIKQNLWVSLGIVALLIPATIFGFANIGIAVLVHEGSTLLVVANALRLLAYNKNKTALPGGRLKQIFELKQENDVRI</sequence>
<dbReference type="SFLD" id="SFLDF00027">
    <property type="entry name" value="p-type_atpase"/>
    <property type="match status" value="1"/>
</dbReference>
<dbReference type="RefSeq" id="WP_146831788.1">
    <property type="nucleotide sequence ID" value="NZ_CP042476.1"/>
</dbReference>
<keyword evidence="10" id="KW-1003">Cell membrane</keyword>
<keyword evidence="5" id="KW-1278">Translocase</keyword>
<dbReference type="KEGG" id="anp:FK178_05385"/>
<evidence type="ECO:0000256" key="4">
    <source>
        <dbReference type="ARBA" id="ARBA00022723"/>
    </source>
</evidence>
<dbReference type="InterPro" id="IPR023298">
    <property type="entry name" value="ATPase_P-typ_TM_dom_sf"/>
</dbReference>
<dbReference type="InterPro" id="IPR008250">
    <property type="entry name" value="ATPase_P-typ_transduc_dom_A_sf"/>
</dbReference>
<dbReference type="Proteomes" id="UP000321954">
    <property type="component" value="Chromosome"/>
</dbReference>
<dbReference type="InterPro" id="IPR044492">
    <property type="entry name" value="P_typ_ATPase_HD_dom"/>
</dbReference>
<dbReference type="PANTHER" id="PTHR48085">
    <property type="entry name" value="CADMIUM/ZINC-TRANSPORTING ATPASE HMA2-RELATED"/>
    <property type="match status" value="1"/>
</dbReference>
<evidence type="ECO:0000256" key="9">
    <source>
        <dbReference type="ARBA" id="ARBA00047308"/>
    </source>
</evidence>
<dbReference type="InterPro" id="IPR027256">
    <property type="entry name" value="P-typ_ATPase_IB"/>
</dbReference>
<dbReference type="GO" id="GO:0046872">
    <property type="term" value="F:metal ion binding"/>
    <property type="evidence" value="ECO:0007669"/>
    <property type="project" value="UniProtKB-KW"/>
</dbReference>
<dbReference type="SFLD" id="SFLDS00003">
    <property type="entry name" value="Haloacid_Dehalogenase"/>
    <property type="match status" value="1"/>
</dbReference>
<comment type="catalytic activity">
    <reaction evidence="9">
        <text>Zn(2+)(in) + ATP + H2O = Zn(2+)(out) + ADP + phosphate + H(+)</text>
        <dbReference type="Rhea" id="RHEA:20621"/>
        <dbReference type="ChEBI" id="CHEBI:15377"/>
        <dbReference type="ChEBI" id="CHEBI:15378"/>
        <dbReference type="ChEBI" id="CHEBI:29105"/>
        <dbReference type="ChEBI" id="CHEBI:30616"/>
        <dbReference type="ChEBI" id="CHEBI:43474"/>
        <dbReference type="ChEBI" id="CHEBI:456216"/>
        <dbReference type="EC" id="7.2.2.12"/>
    </reaction>
</comment>
<dbReference type="Gene3D" id="3.30.70.100">
    <property type="match status" value="2"/>
</dbReference>
<dbReference type="EMBL" id="CP042476">
    <property type="protein sequence ID" value="QED37176.1"/>
    <property type="molecule type" value="Genomic_DNA"/>
</dbReference>
<evidence type="ECO:0000256" key="6">
    <source>
        <dbReference type="ARBA" id="ARBA00022989"/>
    </source>
</evidence>
<dbReference type="SUPFAM" id="SSF56784">
    <property type="entry name" value="HAD-like"/>
    <property type="match status" value="1"/>
</dbReference>